<organism evidence="1 2">
    <name type="scientific">Leptospira sarikeiensis</name>
    <dbReference type="NCBI Taxonomy" id="2484943"/>
    <lineage>
        <taxon>Bacteria</taxon>
        <taxon>Pseudomonadati</taxon>
        <taxon>Spirochaetota</taxon>
        <taxon>Spirochaetia</taxon>
        <taxon>Leptospirales</taxon>
        <taxon>Leptospiraceae</taxon>
        <taxon>Leptospira</taxon>
    </lineage>
</organism>
<protein>
    <submittedName>
        <fullName evidence="1">Uncharacterized protein</fullName>
    </submittedName>
</protein>
<accession>A0A4V3JS11</accession>
<evidence type="ECO:0000313" key="1">
    <source>
        <dbReference type="EMBL" id="TGL62849.1"/>
    </source>
</evidence>
<reference evidence="1" key="1">
    <citation type="journal article" date="2019" name="PLoS Negl. Trop. Dis.">
        <title>Revisiting the worldwide diversity of Leptospira species in the environment.</title>
        <authorList>
            <person name="Vincent A.T."/>
            <person name="Schiettekatte O."/>
            <person name="Bourhy P."/>
            <person name="Veyrier F.J."/>
            <person name="Picardeau M."/>
        </authorList>
    </citation>
    <scope>NUCLEOTIDE SEQUENCE [LARGE SCALE GENOMIC DNA]</scope>
    <source>
        <strain evidence="1">201702455</strain>
    </source>
</reference>
<dbReference type="AlphaFoldDB" id="A0A4V3JS11"/>
<name>A0A4V3JS11_9LEPT</name>
<dbReference type="EMBL" id="RQGF01000015">
    <property type="protein sequence ID" value="TGL62849.1"/>
    <property type="molecule type" value="Genomic_DNA"/>
</dbReference>
<proteinExistence type="predicted"/>
<dbReference type="Proteomes" id="UP000297762">
    <property type="component" value="Unassembled WGS sequence"/>
</dbReference>
<keyword evidence="2" id="KW-1185">Reference proteome</keyword>
<dbReference type="OrthoDB" id="334991at2"/>
<dbReference type="RefSeq" id="WP_135648973.1">
    <property type="nucleotide sequence ID" value="NZ_RQGF01000015.1"/>
</dbReference>
<gene>
    <name evidence="1" type="ORF">EHQ64_08030</name>
</gene>
<evidence type="ECO:0000313" key="2">
    <source>
        <dbReference type="Proteomes" id="UP000297762"/>
    </source>
</evidence>
<sequence length="165" mass="18969">MMPRFRHFLYAGIFIASFLFSSNCEGELYEIPDTSKPIVKDAAVYVEAHKLEGVKNLRILSEPSENSIYAHFDLKISKENFLKQGWKKGSESEESFWKEEVVWDILHFGLEAPVELSAANVYIREDHSKNSVGSLEVLVLLDNEGYLISKKNIPDQRSYISIFNF</sequence>
<comment type="caution">
    <text evidence="1">The sequence shown here is derived from an EMBL/GenBank/DDBJ whole genome shotgun (WGS) entry which is preliminary data.</text>
</comment>